<dbReference type="GO" id="GO:0016740">
    <property type="term" value="F:transferase activity"/>
    <property type="evidence" value="ECO:0007669"/>
    <property type="project" value="UniProtKB-KW"/>
</dbReference>
<organism evidence="1 2">
    <name type="scientific">Vasconcelosia minhoensis LEGE 07310</name>
    <dbReference type="NCBI Taxonomy" id="915328"/>
    <lineage>
        <taxon>Bacteria</taxon>
        <taxon>Bacillati</taxon>
        <taxon>Cyanobacteriota</taxon>
        <taxon>Cyanophyceae</taxon>
        <taxon>Nodosilineales</taxon>
        <taxon>Cymatolegaceae</taxon>
        <taxon>Vasconcelosia</taxon>
        <taxon>Vasconcelosia minhoensis</taxon>
    </lineage>
</organism>
<accession>A0A8J7AGU6</accession>
<reference evidence="1" key="1">
    <citation type="submission" date="2020-10" db="EMBL/GenBank/DDBJ databases">
        <authorList>
            <person name="Castelo-Branco R."/>
            <person name="Eusebio N."/>
            <person name="Adriana R."/>
            <person name="Vieira A."/>
            <person name="Brugerolle De Fraissinette N."/>
            <person name="Rezende De Castro R."/>
            <person name="Schneider M.P."/>
            <person name="Vasconcelos V."/>
            <person name="Leao P.N."/>
        </authorList>
    </citation>
    <scope>NUCLEOTIDE SEQUENCE</scope>
    <source>
        <strain evidence="1">LEGE 07310</strain>
    </source>
</reference>
<dbReference type="AlphaFoldDB" id="A0A8J7AGU6"/>
<dbReference type="InterPro" id="IPR014942">
    <property type="entry name" value="AbiEii"/>
</dbReference>
<proteinExistence type="predicted"/>
<keyword evidence="1" id="KW-0808">Transferase</keyword>
<dbReference type="Gene3D" id="3.10.450.620">
    <property type="entry name" value="JHP933, nucleotidyltransferase-like core domain"/>
    <property type="match status" value="1"/>
</dbReference>
<dbReference type="Proteomes" id="UP000636505">
    <property type="component" value="Unassembled WGS sequence"/>
</dbReference>
<gene>
    <name evidence="1" type="ORF">IQ241_16620</name>
</gene>
<evidence type="ECO:0000313" key="1">
    <source>
        <dbReference type="EMBL" id="MBE9078896.1"/>
    </source>
</evidence>
<name>A0A8J7AGU6_9CYAN</name>
<dbReference type="Pfam" id="PF08843">
    <property type="entry name" value="AbiEii"/>
    <property type="match status" value="1"/>
</dbReference>
<keyword evidence="2" id="KW-1185">Reference proteome</keyword>
<dbReference type="EMBL" id="JADEXG010000042">
    <property type="protein sequence ID" value="MBE9078896.1"/>
    <property type="molecule type" value="Genomic_DNA"/>
</dbReference>
<sequence>MTEPGAIPNQLPFLAAVCWQVSDVHQLTPRQMLQRYERGWHYRGVLADLEPPEAAFVDRLVAAYGSWLGDMFTLDQHQKILTILSQLKADLLADCQAYFGGGTWLALKYGEYRLSRDIDLLCSDQAGYLRLRRAVFDQRHRALFERTDGLDFPREVQANHYGIRFPVVVDGLSIRLEIVSEGRIALDLPEKPNWCPIAGLCEVDAAAEKLLANSDRWLDAGVLSRDLIDLAILRRQDALPAAAFTKAEAAYPVVEPLRRAIAAFQQDPEHRRRCYQGLQVKAPGQVAEGLDQLAADFDLGQTERIRLERA</sequence>
<protein>
    <submittedName>
        <fullName evidence="1">Nucleotidyl transferase AbiEii/AbiGii toxin family protein</fullName>
    </submittedName>
</protein>
<comment type="caution">
    <text evidence="1">The sequence shown here is derived from an EMBL/GenBank/DDBJ whole genome shotgun (WGS) entry which is preliminary data.</text>
</comment>
<evidence type="ECO:0000313" key="2">
    <source>
        <dbReference type="Proteomes" id="UP000636505"/>
    </source>
</evidence>
<dbReference type="RefSeq" id="WP_193909198.1">
    <property type="nucleotide sequence ID" value="NZ_JADEXG010000042.1"/>
</dbReference>